<keyword evidence="8" id="KW-1185">Reference proteome</keyword>
<dbReference type="EMBL" id="JBHSBV010000003">
    <property type="protein sequence ID" value="MFC4201551.1"/>
    <property type="molecule type" value="Genomic_DNA"/>
</dbReference>
<accession>A0ABV8NX69</accession>
<dbReference type="InterPro" id="IPR001647">
    <property type="entry name" value="HTH_TetR"/>
</dbReference>
<feature type="DNA-binding region" description="H-T-H motif" evidence="4">
    <location>
        <begin position="52"/>
        <end position="71"/>
    </location>
</feature>
<evidence type="ECO:0000256" key="1">
    <source>
        <dbReference type="ARBA" id="ARBA00023015"/>
    </source>
</evidence>
<evidence type="ECO:0000256" key="3">
    <source>
        <dbReference type="ARBA" id="ARBA00023163"/>
    </source>
</evidence>
<comment type="caution">
    <text evidence="7">The sequence shown here is derived from an EMBL/GenBank/DDBJ whole genome shotgun (WGS) entry which is preliminary data.</text>
</comment>
<name>A0ABV8NX69_9BURK</name>
<protein>
    <submittedName>
        <fullName evidence="7">TetR/AcrR family transcriptional regulator</fullName>
    </submittedName>
</protein>
<dbReference type="Pfam" id="PF00440">
    <property type="entry name" value="TetR_N"/>
    <property type="match status" value="1"/>
</dbReference>
<evidence type="ECO:0000256" key="4">
    <source>
        <dbReference type="PROSITE-ProRule" id="PRU00335"/>
    </source>
</evidence>
<evidence type="ECO:0000256" key="2">
    <source>
        <dbReference type="ARBA" id="ARBA00023125"/>
    </source>
</evidence>
<evidence type="ECO:0000313" key="7">
    <source>
        <dbReference type="EMBL" id="MFC4201551.1"/>
    </source>
</evidence>
<keyword evidence="2 4" id="KW-0238">DNA-binding</keyword>
<sequence length="223" mass="24285">MTQADPQAIPSSAAPRDKQRHARRAAVNEAKRTHILAAARAVFQERGLEGANLREIARRAGYVAGSIYSYFDSKEAIYGALLAESLERLNAAVAAGAPESRSARERARGAARAFYDFYATNPRDLDLGFYLFGGMKPQGLTPDLNAALNARLRDALARFGGALRELGMPEPAARSEEAAFFAHCVGLLLLENTRRIRMFQEDPGKLCDAYIERAVERAEAGAA</sequence>
<gene>
    <name evidence="7" type="ORF">ACFOY1_11350</name>
</gene>
<dbReference type="InterPro" id="IPR050109">
    <property type="entry name" value="HTH-type_TetR-like_transc_reg"/>
</dbReference>
<evidence type="ECO:0000313" key="8">
    <source>
        <dbReference type="Proteomes" id="UP001595848"/>
    </source>
</evidence>
<feature type="region of interest" description="Disordered" evidence="5">
    <location>
        <begin position="1"/>
        <end position="21"/>
    </location>
</feature>
<evidence type="ECO:0000256" key="5">
    <source>
        <dbReference type="SAM" id="MobiDB-lite"/>
    </source>
</evidence>
<dbReference type="PROSITE" id="PS50977">
    <property type="entry name" value="HTH_TETR_2"/>
    <property type="match status" value="1"/>
</dbReference>
<keyword evidence="3" id="KW-0804">Transcription</keyword>
<dbReference type="PANTHER" id="PTHR30055:SF234">
    <property type="entry name" value="HTH-TYPE TRANSCRIPTIONAL REGULATOR BETI"/>
    <property type="match status" value="1"/>
</dbReference>
<evidence type="ECO:0000259" key="6">
    <source>
        <dbReference type="PROSITE" id="PS50977"/>
    </source>
</evidence>
<dbReference type="Proteomes" id="UP001595848">
    <property type="component" value="Unassembled WGS sequence"/>
</dbReference>
<proteinExistence type="predicted"/>
<keyword evidence="1" id="KW-0805">Transcription regulation</keyword>
<dbReference type="PANTHER" id="PTHR30055">
    <property type="entry name" value="HTH-TYPE TRANSCRIPTIONAL REGULATOR RUTR"/>
    <property type="match status" value="1"/>
</dbReference>
<reference evidence="8" key="1">
    <citation type="journal article" date="2019" name="Int. J. Syst. Evol. Microbiol.">
        <title>The Global Catalogue of Microorganisms (GCM) 10K type strain sequencing project: providing services to taxonomists for standard genome sequencing and annotation.</title>
        <authorList>
            <consortium name="The Broad Institute Genomics Platform"/>
            <consortium name="The Broad Institute Genome Sequencing Center for Infectious Disease"/>
            <person name="Wu L."/>
            <person name="Ma J."/>
        </authorList>
    </citation>
    <scope>NUCLEOTIDE SEQUENCE [LARGE SCALE GENOMIC DNA]</scope>
    <source>
        <strain evidence="8">LMG 24813</strain>
    </source>
</reference>
<dbReference type="RefSeq" id="WP_217963099.1">
    <property type="nucleotide sequence ID" value="NZ_JAHTBN010000002.1"/>
</dbReference>
<feature type="domain" description="HTH tetR-type" evidence="6">
    <location>
        <begin position="29"/>
        <end position="89"/>
    </location>
</feature>
<organism evidence="7 8">
    <name type="scientific">Candidimonas humi</name>
    <dbReference type="NCBI Taxonomy" id="683355"/>
    <lineage>
        <taxon>Bacteria</taxon>
        <taxon>Pseudomonadati</taxon>
        <taxon>Pseudomonadota</taxon>
        <taxon>Betaproteobacteria</taxon>
        <taxon>Burkholderiales</taxon>
        <taxon>Alcaligenaceae</taxon>
        <taxon>Candidimonas</taxon>
    </lineage>
</organism>